<evidence type="ECO:0000313" key="3">
    <source>
        <dbReference type="EMBL" id="MBW33032.1"/>
    </source>
</evidence>
<sequence length="76" mass="9139">MFPLFLFVLFFVSSNQTQNQSRTFSICYPCYTFQFYFLSLFLFLCSTLFLPKQFSWLRFVGQEPVSVVLFLFLFLP</sequence>
<dbReference type="EMBL" id="GGFM01012281">
    <property type="protein sequence ID" value="MBW33032.1"/>
    <property type="molecule type" value="Transcribed_RNA"/>
</dbReference>
<keyword evidence="1" id="KW-1133">Transmembrane helix</keyword>
<reference evidence="3" key="1">
    <citation type="submission" date="2018-01" db="EMBL/GenBank/DDBJ databases">
        <title>An insight into the sialome of Amazonian anophelines.</title>
        <authorList>
            <person name="Ribeiro J.M."/>
            <person name="Scarpassa V."/>
            <person name="Calvo E."/>
        </authorList>
    </citation>
    <scope>NUCLEOTIDE SEQUENCE</scope>
    <source>
        <tissue evidence="3">Salivary glands</tissue>
    </source>
</reference>
<protein>
    <submittedName>
        <fullName evidence="3">Putative secreted peptide</fullName>
    </submittedName>
</protein>
<organism evidence="3">
    <name type="scientific">Anopheles braziliensis</name>
    <dbReference type="NCBI Taxonomy" id="58242"/>
    <lineage>
        <taxon>Eukaryota</taxon>
        <taxon>Metazoa</taxon>
        <taxon>Ecdysozoa</taxon>
        <taxon>Arthropoda</taxon>
        <taxon>Hexapoda</taxon>
        <taxon>Insecta</taxon>
        <taxon>Pterygota</taxon>
        <taxon>Neoptera</taxon>
        <taxon>Endopterygota</taxon>
        <taxon>Diptera</taxon>
        <taxon>Nematocera</taxon>
        <taxon>Culicoidea</taxon>
        <taxon>Culicidae</taxon>
        <taxon>Anophelinae</taxon>
        <taxon>Anopheles</taxon>
    </lineage>
</organism>
<accession>A0A2M3ZX35</accession>
<keyword evidence="1" id="KW-0812">Transmembrane</keyword>
<feature type="transmembrane region" description="Helical" evidence="1">
    <location>
        <begin position="33"/>
        <end position="50"/>
    </location>
</feature>
<keyword evidence="2" id="KW-0732">Signal</keyword>
<dbReference type="AlphaFoldDB" id="A0A2M3ZX35"/>
<evidence type="ECO:0000256" key="1">
    <source>
        <dbReference type="SAM" id="Phobius"/>
    </source>
</evidence>
<feature type="chain" id="PRO_5014895396" evidence="2">
    <location>
        <begin position="18"/>
        <end position="76"/>
    </location>
</feature>
<feature type="signal peptide" evidence="2">
    <location>
        <begin position="1"/>
        <end position="17"/>
    </location>
</feature>
<name>A0A2M3ZX35_9DIPT</name>
<evidence type="ECO:0000256" key="2">
    <source>
        <dbReference type="SAM" id="SignalP"/>
    </source>
</evidence>
<keyword evidence="1" id="KW-0472">Membrane</keyword>
<proteinExistence type="predicted"/>